<feature type="region of interest" description="Disordered" evidence="1">
    <location>
        <begin position="1"/>
        <end position="20"/>
    </location>
</feature>
<evidence type="ECO:0000256" key="1">
    <source>
        <dbReference type="SAM" id="MobiDB-lite"/>
    </source>
</evidence>
<gene>
    <name evidence="2" type="ORF">DHEL01_v205174</name>
</gene>
<dbReference type="Proteomes" id="UP000094444">
    <property type="component" value="Unassembled WGS sequence"/>
</dbReference>
<proteinExistence type="predicted"/>
<dbReference type="EMBL" id="MAVT02000369">
    <property type="protein sequence ID" value="POS76440.1"/>
    <property type="molecule type" value="Genomic_DNA"/>
</dbReference>
<name>A0A2P5I1S9_DIAHE</name>
<accession>A0A2P5I1S9</accession>
<feature type="compositionally biased region" description="Polar residues" evidence="1">
    <location>
        <begin position="191"/>
        <end position="200"/>
    </location>
</feature>
<comment type="caution">
    <text evidence="2">The sequence shown here is derived from an EMBL/GenBank/DDBJ whole genome shotgun (WGS) entry which is preliminary data.</text>
</comment>
<protein>
    <submittedName>
        <fullName evidence="2">Uncharacterized protein</fullName>
    </submittedName>
</protein>
<feature type="region of interest" description="Disordered" evidence="1">
    <location>
        <begin position="150"/>
        <end position="212"/>
    </location>
</feature>
<dbReference type="AlphaFoldDB" id="A0A2P5I1S9"/>
<feature type="compositionally biased region" description="Polar residues" evidence="1">
    <location>
        <begin position="152"/>
        <end position="170"/>
    </location>
</feature>
<dbReference type="InParanoid" id="A0A2P5I1S9"/>
<keyword evidence="3" id="KW-1185">Reference proteome</keyword>
<evidence type="ECO:0000313" key="3">
    <source>
        <dbReference type="Proteomes" id="UP000094444"/>
    </source>
</evidence>
<sequence length="212" mass="21815">MWGRIARNGAQSASAGQPEELGPAGVCAVCVSAQGPGVELLQGRDGELNGAAAGVSFSVGAFRDPPAGRIITGHRGQGPDLASARVVWLSQSRLHPPEREWGKPTQYSVLTQGAACEPCLPRVQSRLSLPSNLPPPAVQPVQPVQGLPACQPASQPACSGFSVESTSSWPGQGVPGLPPGRQRPSALVGPTWSTTSSSDPQPDRGQILATHT</sequence>
<organism evidence="2 3">
    <name type="scientific">Diaporthe helianthi</name>
    <dbReference type="NCBI Taxonomy" id="158607"/>
    <lineage>
        <taxon>Eukaryota</taxon>
        <taxon>Fungi</taxon>
        <taxon>Dikarya</taxon>
        <taxon>Ascomycota</taxon>
        <taxon>Pezizomycotina</taxon>
        <taxon>Sordariomycetes</taxon>
        <taxon>Sordariomycetidae</taxon>
        <taxon>Diaporthales</taxon>
        <taxon>Diaporthaceae</taxon>
        <taxon>Diaporthe</taxon>
    </lineage>
</organism>
<evidence type="ECO:0000313" key="2">
    <source>
        <dbReference type="EMBL" id="POS76440.1"/>
    </source>
</evidence>
<reference evidence="2" key="1">
    <citation type="submission" date="2017-09" db="EMBL/GenBank/DDBJ databases">
        <title>Polyketide synthases of a Diaporthe helianthi virulent isolate.</title>
        <authorList>
            <person name="Baroncelli R."/>
        </authorList>
    </citation>
    <scope>NUCLEOTIDE SEQUENCE [LARGE SCALE GENOMIC DNA]</scope>
    <source>
        <strain evidence="2">7/96</strain>
    </source>
</reference>